<evidence type="ECO:0000313" key="1">
    <source>
        <dbReference type="EMBL" id="KAG0413778.1"/>
    </source>
</evidence>
<evidence type="ECO:0000313" key="2">
    <source>
        <dbReference type="Proteomes" id="UP000805193"/>
    </source>
</evidence>
<comment type="caution">
    <text evidence="1">The sequence shown here is derived from an EMBL/GenBank/DDBJ whole genome shotgun (WGS) entry which is preliminary data.</text>
</comment>
<keyword evidence="2" id="KW-1185">Reference proteome</keyword>
<proteinExistence type="predicted"/>
<dbReference type="Proteomes" id="UP000805193">
    <property type="component" value="Unassembled WGS sequence"/>
</dbReference>
<accession>A0AC60P327</accession>
<organism evidence="1 2">
    <name type="scientific">Ixodes persulcatus</name>
    <name type="common">Taiga tick</name>
    <dbReference type="NCBI Taxonomy" id="34615"/>
    <lineage>
        <taxon>Eukaryota</taxon>
        <taxon>Metazoa</taxon>
        <taxon>Ecdysozoa</taxon>
        <taxon>Arthropoda</taxon>
        <taxon>Chelicerata</taxon>
        <taxon>Arachnida</taxon>
        <taxon>Acari</taxon>
        <taxon>Parasitiformes</taxon>
        <taxon>Ixodida</taxon>
        <taxon>Ixodoidea</taxon>
        <taxon>Ixodidae</taxon>
        <taxon>Ixodinae</taxon>
        <taxon>Ixodes</taxon>
    </lineage>
</organism>
<reference evidence="1 2" key="1">
    <citation type="journal article" date="2020" name="Cell">
        <title>Large-Scale Comparative Analyses of Tick Genomes Elucidate Their Genetic Diversity and Vector Capacities.</title>
        <authorList>
            <consortium name="Tick Genome and Microbiome Consortium (TIGMIC)"/>
            <person name="Jia N."/>
            <person name="Wang J."/>
            <person name="Shi W."/>
            <person name="Du L."/>
            <person name="Sun Y."/>
            <person name="Zhan W."/>
            <person name="Jiang J.F."/>
            <person name="Wang Q."/>
            <person name="Zhang B."/>
            <person name="Ji P."/>
            <person name="Bell-Sakyi L."/>
            <person name="Cui X.M."/>
            <person name="Yuan T.T."/>
            <person name="Jiang B.G."/>
            <person name="Yang W.F."/>
            <person name="Lam T.T."/>
            <person name="Chang Q.C."/>
            <person name="Ding S.J."/>
            <person name="Wang X.J."/>
            <person name="Zhu J.G."/>
            <person name="Ruan X.D."/>
            <person name="Zhao L."/>
            <person name="Wei J.T."/>
            <person name="Ye R.Z."/>
            <person name="Que T.C."/>
            <person name="Du C.H."/>
            <person name="Zhou Y.H."/>
            <person name="Cheng J.X."/>
            <person name="Dai P.F."/>
            <person name="Guo W.B."/>
            <person name="Han X.H."/>
            <person name="Huang E.J."/>
            <person name="Li L.F."/>
            <person name="Wei W."/>
            <person name="Gao Y.C."/>
            <person name="Liu J.Z."/>
            <person name="Shao H.Z."/>
            <person name="Wang X."/>
            <person name="Wang C.C."/>
            <person name="Yang T.C."/>
            <person name="Huo Q.B."/>
            <person name="Li W."/>
            <person name="Chen H.Y."/>
            <person name="Chen S.E."/>
            <person name="Zhou L.G."/>
            <person name="Ni X.B."/>
            <person name="Tian J.H."/>
            <person name="Sheng Y."/>
            <person name="Liu T."/>
            <person name="Pan Y.S."/>
            <person name="Xia L.Y."/>
            <person name="Li J."/>
            <person name="Zhao F."/>
            <person name="Cao W.C."/>
        </authorList>
    </citation>
    <scope>NUCLEOTIDE SEQUENCE [LARGE SCALE GENOMIC DNA]</scope>
    <source>
        <strain evidence="1">Iper-2018</strain>
    </source>
</reference>
<protein>
    <submittedName>
        <fullName evidence="1">Uncharacterized protein</fullName>
    </submittedName>
</protein>
<name>A0AC60P327_IXOPE</name>
<dbReference type="EMBL" id="JABSTQ010011234">
    <property type="protein sequence ID" value="KAG0413778.1"/>
    <property type="molecule type" value="Genomic_DNA"/>
</dbReference>
<gene>
    <name evidence="1" type="ORF">HPB47_009076</name>
</gene>
<sequence>MVQESRSLIHGNVVGCKNGGTGDEPVACGASFGDRVTGLAWASVRKAGQCGRRPPQRPNGGANYSRRQSKCVGEDVPVHGYTEYA</sequence>